<proteinExistence type="predicted"/>
<organism evidence="1 2">
    <name type="scientific">Rhizobium alvei</name>
    <dbReference type="NCBI Taxonomy" id="1132659"/>
    <lineage>
        <taxon>Bacteria</taxon>
        <taxon>Pseudomonadati</taxon>
        <taxon>Pseudomonadota</taxon>
        <taxon>Alphaproteobacteria</taxon>
        <taxon>Hyphomicrobiales</taxon>
        <taxon>Rhizobiaceae</taxon>
        <taxon>Rhizobium/Agrobacterium group</taxon>
        <taxon>Rhizobium</taxon>
    </lineage>
</organism>
<comment type="caution">
    <text evidence="1">The sequence shown here is derived from an EMBL/GenBank/DDBJ whole genome shotgun (WGS) entry which is preliminary data.</text>
</comment>
<dbReference type="RefSeq" id="WP_304377721.1">
    <property type="nucleotide sequence ID" value="NZ_JAUOZU010000013.1"/>
</dbReference>
<evidence type="ECO:0000313" key="2">
    <source>
        <dbReference type="Proteomes" id="UP001174932"/>
    </source>
</evidence>
<evidence type="ECO:0000313" key="1">
    <source>
        <dbReference type="EMBL" id="MDO6965791.1"/>
    </source>
</evidence>
<reference evidence="1" key="1">
    <citation type="journal article" date="2015" name="Int. J. Syst. Evol. Microbiol.">
        <title>Rhizobium alvei sp. nov., isolated from a freshwater river.</title>
        <authorList>
            <person name="Sheu S.Y."/>
            <person name="Huang H.W."/>
            <person name="Young C.C."/>
            <person name="Chen W.M."/>
        </authorList>
    </citation>
    <scope>NUCLEOTIDE SEQUENCE</scope>
    <source>
        <strain evidence="1">TNR-22</strain>
    </source>
</reference>
<gene>
    <name evidence="1" type="ORF">Q4481_17655</name>
</gene>
<accession>A0ABT8YPZ1</accession>
<dbReference type="EMBL" id="JAUOZU010000013">
    <property type="protein sequence ID" value="MDO6965791.1"/>
    <property type="molecule type" value="Genomic_DNA"/>
</dbReference>
<protein>
    <submittedName>
        <fullName evidence="1">Uncharacterized protein</fullName>
    </submittedName>
</protein>
<name>A0ABT8YPZ1_9HYPH</name>
<keyword evidence="2" id="KW-1185">Reference proteome</keyword>
<sequence>MSETNERLNISNNWIDYTVAAGRGGAGFVPVLGGVIGEIITQLVPNQRVDRLAKYLGMLDNRVEVMEHHIKEFIKNDPESIALIEDGAYAAARATSPDRLEKIVACVESGLKGMSEEGYWRRRLLSIYCELSDEETALLYKFYQSSVIQIGPKPPSDNQNKDNNKPKAIKNAKERLELSQSIEASSAKLERVGLLFFANQLQKTERFTSDHTKVSPQLLPIFESSGRPKGKRRITYLGLRLLLSIGMISDIPIGAERIPVS</sequence>
<dbReference type="Proteomes" id="UP001174932">
    <property type="component" value="Unassembled WGS sequence"/>
</dbReference>
<reference evidence="1" key="2">
    <citation type="submission" date="2023-07" db="EMBL/GenBank/DDBJ databases">
        <authorList>
            <person name="Shen H."/>
        </authorList>
    </citation>
    <scope>NUCLEOTIDE SEQUENCE</scope>
    <source>
        <strain evidence="1">TNR-22</strain>
    </source>
</reference>